<dbReference type="PANTHER" id="PTHR43774">
    <property type="entry name" value="PEPTIDE METHIONINE SULFOXIDE REDUCTASE"/>
    <property type="match status" value="1"/>
</dbReference>
<feature type="domain" description="Peptide methionine sulphoxide reductase MsrA" evidence="6">
    <location>
        <begin position="13"/>
        <end position="164"/>
    </location>
</feature>
<dbReference type="Pfam" id="PF01625">
    <property type="entry name" value="PMSR"/>
    <property type="match status" value="1"/>
</dbReference>
<accession>A0ABX8W812</accession>
<dbReference type="Proteomes" id="UP000826550">
    <property type="component" value="Chromosome"/>
</dbReference>
<keyword evidence="2 5" id="KW-0560">Oxidoreductase</keyword>
<dbReference type="EC" id="1.8.4.11" evidence="5"/>
<dbReference type="InterPro" id="IPR036509">
    <property type="entry name" value="Met_Sox_Rdtase_MsrA_sf"/>
</dbReference>
<feature type="active site" evidence="5">
    <location>
        <position position="20"/>
    </location>
</feature>
<name>A0ABX8W812_9LACO</name>
<dbReference type="Gene3D" id="3.30.1060.10">
    <property type="entry name" value="Peptide methionine sulphoxide reductase MsrA"/>
    <property type="match status" value="1"/>
</dbReference>
<evidence type="ECO:0000259" key="6">
    <source>
        <dbReference type="Pfam" id="PF01625"/>
    </source>
</evidence>
<comment type="catalytic activity">
    <reaction evidence="4 5">
        <text>[thioredoxin]-disulfide + L-methionine + H2O = L-methionine (S)-S-oxide + [thioredoxin]-dithiol</text>
        <dbReference type="Rhea" id="RHEA:19993"/>
        <dbReference type="Rhea" id="RHEA-COMP:10698"/>
        <dbReference type="Rhea" id="RHEA-COMP:10700"/>
        <dbReference type="ChEBI" id="CHEBI:15377"/>
        <dbReference type="ChEBI" id="CHEBI:29950"/>
        <dbReference type="ChEBI" id="CHEBI:50058"/>
        <dbReference type="ChEBI" id="CHEBI:57844"/>
        <dbReference type="ChEBI" id="CHEBI:58772"/>
        <dbReference type="EC" id="1.8.4.11"/>
    </reaction>
</comment>
<dbReference type="NCBIfam" id="TIGR00401">
    <property type="entry name" value="msrA"/>
    <property type="match status" value="1"/>
</dbReference>
<dbReference type="SUPFAM" id="SSF55068">
    <property type="entry name" value="Peptide methionine sulfoxide reductase"/>
    <property type="match status" value="1"/>
</dbReference>
<comment type="function">
    <text evidence="5">Has an important function as a repair enzyme for proteins that have been inactivated by oxidation. Catalyzes the reversible oxidation-reduction of methionine sulfoxide in proteins to methionine.</text>
</comment>
<dbReference type="GO" id="GO:0008113">
    <property type="term" value="F:peptide-methionine (S)-S-oxide reductase activity"/>
    <property type="evidence" value="ECO:0007669"/>
    <property type="project" value="UniProtKB-EC"/>
</dbReference>
<dbReference type="HAMAP" id="MF_01401">
    <property type="entry name" value="MsrA"/>
    <property type="match status" value="1"/>
</dbReference>
<evidence type="ECO:0000256" key="2">
    <source>
        <dbReference type="ARBA" id="ARBA00023002"/>
    </source>
</evidence>
<comment type="similarity">
    <text evidence="1 5">Belongs to the MsrA Met sulfoxide reductase family.</text>
</comment>
<reference evidence="7 8" key="1">
    <citation type="submission" date="2020-01" db="EMBL/GenBank/DDBJ databases">
        <title>Vast differences in strain-level diversity in the gut microbiota of two closely related honey bee species.</title>
        <authorList>
            <person name="Ellegaard K.M."/>
            <person name="Suenami S."/>
            <person name="Miyazaki R."/>
            <person name="Engel P."/>
        </authorList>
    </citation>
    <scope>NUCLEOTIDE SEQUENCE [LARGE SCALE GENOMIC DNA]</scope>
    <source>
        <strain evidence="7 8">ESL0416</strain>
    </source>
</reference>
<evidence type="ECO:0000313" key="7">
    <source>
        <dbReference type="EMBL" id="QYN52857.1"/>
    </source>
</evidence>
<evidence type="ECO:0000256" key="4">
    <source>
        <dbReference type="ARBA" id="ARBA00048782"/>
    </source>
</evidence>
<gene>
    <name evidence="5 7" type="primary">msrA</name>
    <name evidence="7" type="ORF">GYM71_05260</name>
</gene>
<dbReference type="PANTHER" id="PTHR43774:SF1">
    <property type="entry name" value="PEPTIDE METHIONINE SULFOXIDE REDUCTASE MSRA 2"/>
    <property type="match status" value="1"/>
</dbReference>
<sequence length="182" mass="20560">MTEINSDKSNLDTAIFAGGCFWCMVKPFDSLPGIKKVVSGYTGGTVENPTYEQVVSGTTGHTEAVEITFDPQVMPYEKLLDYYWQVTDPTDASGQFQDRGANYRPVIFYNSSSQKAAAEKSKQELQNSGRFGAPIVTAIEPAKPFYPAEDYHQDFYKKNPLRYQLEESGGREEFIKKHWQNN</sequence>
<organism evidence="7 8">
    <name type="scientific">Lactobacillus panisapium</name>
    <dbReference type="NCBI Taxonomy" id="2012495"/>
    <lineage>
        <taxon>Bacteria</taxon>
        <taxon>Bacillati</taxon>
        <taxon>Bacillota</taxon>
        <taxon>Bacilli</taxon>
        <taxon>Lactobacillales</taxon>
        <taxon>Lactobacillaceae</taxon>
        <taxon>Lactobacillus</taxon>
    </lineage>
</organism>
<evidence type="ECO:0000256" key="1">
    <source>
        <dbReference type="ARBA" id="ARBA00005591"/>
    </source>
</evidence>
<evidence type="ECO:0000256" key="3">
    <source>
        <dbReference type="ARBA" id="ARBA00047806"/>
    </source>
</evidence>
<comment type="catalytic activity">
    <reaction evidence="3 5">
        <text>L-methionyl-[protein] + [thioredoxin]-disulfide + H2O = L-methionyl-(S)-S-oxide-[protein] + [thioredoxin]-dithiol</text>
        <dbReference type="Rhea" id="RHEA:14217"/>
        <dbReference type="Rhea" id="RHEA-COMP:10698"/>
        <dbReference type="Rhea" id="RHEA-COMP:10700"/>
        <dbReference type="Rhea" id="RHEA-COMP:12313"/>
        <dbReference type="Rhea" id="RHEA-COMP:12315"/>
        <dbReference type="ChEBI" id="CHEBI:15377"/>
        <dbReference type="ChEBI" id="CHEBI:16044"/>
        <dbReference type="ChEBI" id="CHEBI:29950"/>
        <dbReference type="ChEBI" id="CHEBI:44120"/>
        <dbReference type="ChEBI" id="CHEBI:50058"/>
        <dbReference type="EC" id="1.8.4.11"/>
    </reaction>
</comment>
<dbReference type="InterPro" id="IPR002569">
    <property type="entry name" value="Met_Sox_Rdtase_MsrA_dom"/>
</dbReference>
<dbReference type="EMBL" id="CP048268">
    <property type="protein sequence ID" value="QYN52857.1"/>
    <property type="molecule type" value="Genomic_DNA"/>
</dbReference>
<keyword evidence="8" id="KW-1185">Reference proteome</keyword>
<protein>
    <recommendedName>
        <fullName evidence="5">Peptide methionine sulfoxide reductase MsrA</fullName>
        <shortName evidence="5">Protein-methionine-S-oxide reductase</shortName>
        <ecNumber evidence="5">1.8.4.11</ecNumber>
    </recommendedName>
    <alternativeName>
        <fullName evidence="5">Peptide-methionine (S)-S-oxide reductase</fullName>
        <shortName evidence="5">Peptide Met(O) reductase</shortName>
    </alternativeName>
</protein>
<dbReference type="RefSeq" id="WP_220219697.1">
    <property type="nucleotide sequence ID" value="NZ_CP048268.1"/>
</dbReference>
<evidence type="ECO:0000313" key="8">
    <source>
        <dbReference type="Proteomes" id="UP000826550"/>
    </source>
</evidence>
<proteinExistence type="inferred from homology"/>
<evidence type="ECO:0000256" key="5">
    <source>
        <dbReference type="HAMAP-Rule" id="MF_01401"/>
    </source>
</evidence>